<dbReference type="HOGENOM" id="CLU_2978374_0_0_6"/>
<sequence>MRIIMSKWSEEKSWEWHKQQGWLRGFNYLPRTAVNWTEMWQQDTVRSGLYDSRAAMGC</sequence>
<protein>
    <submittedName>
        <fullName evidence="1">Uncharacterized protein</fullName>
    </submittedName>
</protein>
<dbReference type="KEGG" id="ypk:y3437"/>
<gene>
    <name evidence="1" type="ordered locus">y3437</name>
</gene>
<dbReference type="Proteomes" id="UP000002490">
    <property type="component" value="Chromosome"/>
</dbReference>
<dbReference type="EMBL" id="AE009952">
    <property type="protein sequence ID" value="AAM86986.1"/>
    <property type="molecule type" value="Genomic_DNA"/>
</dbReference>
<organism evidence="1 2">
    <name type="scientific">Yersinia pestis</name>
    <dbReference type="NCBI Taxonomy" id="632"/>
    <lineage>
        <taxon>Bacteria</taxon>
        <taxon>Pseudomonadati</taxon>
        <taxon>Pseudomonadota</taxon>
        <taxon>Gammaproteobacteria</taxon>
        <taxon>Enterobacterales</taxon>
        <taxon>Yersiniaceae</taxon>
        <taxon>Yersinia</taxon>
    </lineage>
</organism>
<proteinExistence type="predicted"/>
<accession>Q8CKI6</accession>
<dbReference type="AlphaFoldDB" id="Q8CKI6"/>
<evidence type="ECO:0000313" key="2">
    <source>
        <dbReference type="Proteomes" id="UP000002490"/>
    </source>
</evidence>
<reference evidence="1 2" key="1">
    <citation type="journal article" date="2002" name="J. Bacteriol.">
        <title>Genome sequence of Yersinia pestis KIM.</title>
        <authorList>
            <person name="Deng W."/>
            <person name="Burland V."/>
            <person name="Plunkett G.III."/>
            <person name="Boutin A."/>
            <person name="Mayhew G.F."/>
            <person name="Liss P."/>
            <person name="Perna N.T."/>
            <person name="Rose D.J."/>
            <person name="Mau B."/>
            <person name="Zhou S."/>
            <person name="Schwartz D.C."/>
            <person name="Fetherston J.D."/>
            <person name="Lindler L.E."/>
            <person name="Brubaker R.R."/>
            <person name="Plana G.V."/>
            <person name="Straley S.C."/>
            <person name="McDonough K.A."/>
            <person name="Nilles M.L."/>
            <person name="Matson J.S."/>
            <person name="Blattner F.R."/>
            <person name="Perry R.D."/>
        </authorList>
    </citation>
    <scope>NUCLEOTIDE SEQUENCE [LARGE SCALE GENOMIC DNA]</scope>
    <source>
        <strain evidence="2">KIM10+ / Biovar Mediaevalis</strain>
    </source>
</reference>
<name>Q8CKI6_YERPE</name>
<evidence type="ECO:0000313" key="1">
    <source>
        <dbReference type="EMBL" id="AAM86986.1"/>
    </source>
</evidence>